<dbReference type="OrthoDB" id="10250282at2759"/>
<feature type="domain" description="CN hydrolase" evidence="2">
    <location>
        <begin position="300"/>
        <end position="542"/>
    </location>
</feature>
<dbReference type="InterPro" id="IPR036526">
    <property type="entry name" value="C-N_Hydrolase_sf"/>
</dbReference>
<dbReference type="Pfam" id="PF00795">
    <property type="entry name" value="CN_hydrolase"/>
    <property type="match status" value="2"/>
</dbReference>
<dbReference type="PANTHER" id="PTHR43674">
    <property type="entry name" value="NITRILASE C965.09-RELATED"/>
    <property type="match status" value="1"/>
</dbReference>
<feature type="domain" description="CN hydrolase" evidence="2">
    <location>
        <begin position="11"/>
        <end position="250"/>
    </location>
</feature>
<dbReference type="Gene3D" id="3.60.110.10">
    <property type="entry name" value="Carbon-nitrogen hydrolase"/>
    <property type="match status" value="2"/>
</dbReference>
<proteinExistence type="predicted"/>
<protein>
    <recommendedName>
        <fullName evidence="2">CN hydrolase domain-containing protein</fullName>
    </recommendedName>
</protein>
<dbReference type="PANTHER" id="PTHR43674:SF2">
    <property type="entry name" value="BETA-UREIDOPROPIONASE"/>
    <property type="match status" value="1"/>
</dbReference>
<evidence type="ECO:0000256" key="1">
    <source>
        <dbReference type="ARBA" id="ARBA00022801"/>
    </source>
</evidence>
<gene>
    <name evidence="3" type="ORF">BP5796_05876</name>
</gene>
<evidence type="ECO:0000313" key="3">
    <source>
        <dbReference type="EMBL" id="RDW78024.1"/>
    </source>
</evidence>
<dbReference type="InterPro" id="IPR003010">
    <property type="entry name" value="C-N_Hydrolase"/>
</dbReference>
<dbReference type="AlphaFoldDB" id="A0A3D8RVY6"/>
<dbReference type="SUPFAM" id="SSF56317">
    <property type="entry name" value="Carbon-nitrogen hydrolase"/>
    <property type="match status" value="2"/>
</dbReference>
<dbReference type="CDD" id="cd07197">
    <property type="entry name" value="nitrilase"/>
    <property type="match status" value="2"/>
</dbReference>
<evidence type="ECO:0000259" key="2">
    <source>
        <dbReference type="PROSITE" id="PS50263"/>
    </source>
</evidence>
<reference evidence="3 4" key="1">
    <citation type="journal article" date="2018" name="IMA Fungus">
        <title>IMA Genome-F 9: Draft genome sequence of Annulohypoxylon stygium, Aspergillus mulundensis, Berkeleyomyces basicola (syn. Thielaviopsis basicola), Ceratocystis smalleyi, two Cercospora beticola strains, Coleophoma cylindrospora, Fusarium fracticaudum, Phialophora cf. hyalina, and Morchella septimelata.</title>
        <authorList>
            <person name="Wingfield B.D."/>
            <person name="Bills G.F."/>
            <person name="Dong Y."/>
            <person name="Huang W."/>
            <person name="Nel W.J."/>
            <person name="Swalarsk-Parry B.S."/>
            <person name="Vaghefi N."/>
            <person name="Wilken P.M."/>
            <person name="An Z."/>
            <person name="de Beer Z.W."/>
            <person name="De Vos L."/>
            <person name="Chen L."/>
            <person name="Duong T.A."/>
            <person name="Gao Y."/>
            <person name="Hammerbacher A."/>
            <person name="Kikkert J.R."/>
            <person name="Li Y."/>
            <person name="Li H."/>
            <person name="Li K."/>
            <person name="Li Q."/>
            <person name="Liu X."/>
            <person name="Ma X."/>
            <person name="Naidoo K."/>
            <person name="Pethybridge S.J."/>
            <person name="Sun J."/>
            <person name="Steenkamp E.T."/>
            <person name="van der Nest M.A."/>
            <person name="van Wyk S."/>
            <person name="Wingfield M.J."/>
            <person name="Xiong C."/>
            <person name="Yue Q."/>
            <person name="Zhang X."/>
        </authorList>
    </citation>
    <scope>NUCLEOTIDE SEQUENCE [LARGE SCALE GENOMIC DNA]</scope>
    <source>
        <strain evidence="3 4">BP5796</strain>
    </source>
</reference>
<dbReference type="PROSITE" id="PS50263">
    <property type="entry name" value="CN_HYDROLASE"/>
    <property type="match status" value="2"/>
</dbReference>
<keyword evidence="4" id="KW-1185">Reference proteome</keyword>
<dbReference type="GO" id="GO:0016811">
    <property type="term" value="F:hydrolase activity, acting on carbon-nitrogen (but not peptide) bonds, in linear amides"/>
    <property type="evidence" value="ECO:0007669"/>
    <property type="project" value="TreeGrafter"/>
</dbReference>
<organism evidence="3 4">
    <name type="scientific">Coleophoma crateriformis</name>
    <dbReference type="NCBI Taxonomy" id="565419"/>
    <lineage>
        <taxon>Eukaryota</taxon>
        <taxon>Fungi</taxon>
        <taxon>Dikarya</taxon>
        <taxon>Ascomycota</taxon>
        <taxon>Pezizomycotina</taxon>
        <taxon>Leotiomycetes</taxon>
        <taxon>Helotiales</taxon>
        <taxon>Dermateaceae</taxon>
        <taxon>Coleophoma</taxon>
    </lineage>
</organism>
<dbReference type="InterPro" id="IPR050345">
    <property type="entry name" value="Aliph_Amidase/BUP"/>
</dbReference>
<dbReference type="EMBL" id="PDLN01000008">
    <property type="protein sequence ID" value="RDW78024.1"/>
    <property type="molecule type" value="Genomic_DNA"/>
</dbReference>
<dbReference type="Proteomes" id="UP000256328">
    <property type="component" value="Unassembled WGS sequence"/>
</dbReference>
<comment type="caution">
    <text evidence="3">The sequence shown here is derived from an EMBL/GenBank/DDBJ whole genome shotgun (WGS) entry which is preliminary data.</text>
</comment>
<keyword evidence="1" id="KW-0378">Hydrolase</keyword>
<accession>A0A3D8RVY6</accession>
<evidence type="ECO:0000313" key="4">
    <source>
        <dbReference type="Proteomes" id="UP000256328"/>
    </source>
</evidence>
<sequence>MGSVVKPPGKVRVATAQFYSHVDVPANLELCSKYIHEAAKVGAQLIVLPENANRCRSDFSSRSVAFSLCEDLEGVFVTGLRSLAKKLGIIIVAGVDLRGGKAPDVHIGQVLIGADGDLLHVHYKTVFWDYEYTLFVPGSKELEVIETPIGKIGMLMCADGIVPEVPRILALKGADMLCNSLNSRGPDELRVHEPLRAIENHVWMIASNTVSGPEDAYPWTGGSQIVSPKGAVLACAGETDYKMVFADIEPKSAFPKILGGGIGELDSFRRPDLYDELLKDVGQHVVAKMYGPVPNDAPKIPLTVATLQLSWYHSTMWTVTRALGQIAYSASRGTQLGVFPELFCFRRDEVEKDPAAAATFSRDVLEQIRKAAAAASLWVVVSLVEQSEGCFYSTAYLISDQGETAETYRKIHLGETEKRWATPGHEFKVIQTPIGAIGLMLGNEIWLPEMTRILSLRGAEVIAHPCDWDRIEAATMAAVERTEENRTHLISCARTDNPANFGSQIVLADRFRPGQCIALMRYPTAIWSRTGFEENIFYELDLQDSHSKVQGFHLDPLATRQPKLYEIMTQRDTQ</sequence>
<name>A0A3D8RVY6_9HELO</name>